<dbReference type="RefSeq" id="WP_168150041.1">
    <property type="nucleotide sequence ID" value="NZ_JAAVXB010000020.1"/>
</dbReference>
<dbReference type="EMBL" id="JAAVXB010000020">
    <property type="protein sequence ID" value="NKF24734.1"/>
    <property type="molecule type" value="Genomic_DNA"/>
</dbReference>
<protein>
    <submittedName>
        <fullName evidence="4">Ferredoxin reductase</fullName>
    </submittedName>
</protein>
<comment type="cofactor">
    <cofactor evidence="1">
        <name>[2Fe-2S] cluster</name>
        <dbReference type="ChEBI" id="CHEBI:190135"/>
    </cofactor>
</comment>
<dbReference type="SUPFAM" id="SSF63380">
    <property type="entry name" value="Riboflavin synthase domain-like"/>
    <property type="match status" value="1"/>
</dbReference>
<organism evidence="4 5">
    <name type="scientific">Solimonas marina</name>
    <dbReference type="NCBI Taxonomy" id="2714601"/>
    <lineage>
        <taxon>Bacteria</taxon>
        <taxon>Pseudomonadati</taxon>
        <taxon>Pseudomonadota</taxon>
        <taxon>Gammaproteobacteria</taxon>
        <taxon>Nevskiales</taxon>
        <taxon>Nevskiaceae</taxon>
        <taxon>Solimonas</taxon>
    </lineage>
</organism>
<dbReference type="InterPro" id="IPR050415">
    <property type="entry name" value="MRET"/>
</dbReference>
<gene>
    <name evidence="4" type="ORF">G7Y82_20700</name>
</gene>
<evidence type="ECO:0000259" key="3">
    <source>
        <dbReference type="PROSITE" id="PS51384"/>
    </source>
</evidence>
<dbReference type="CDD" id="cd00207">
    <property type="entry name" value="fer2"/>
    <property type="match status" value="1"/>
</dbReference>
<evidence type="ECO:0000256" key="1">
    <source>
        <dbReference type="ARBA" id="ARBA00034078"/>
    </source>
</evidence>
<dbReference type="InterPro" id="IPR036010">
    <property type="entry name" value="2Fe-2S_ferredoxin-like_sf"/>
</dbReference>
<dbReference type="CDD" id="cd06216">
    <property type="entry name" value="FNR_iron_sulfur_binding_2"/>
    <property type="match status" value="1"/>
</dbReference>
<feature type="domain" description="FAD-binding FR-type" evidence="3">
    <location>
        <begin position="41"/>
        <end position="143"/>
    </location>
</feature>
<dbReference type="PRINTS" id="PR00409">
    <property type="entry name" value="PHDIOXRDTASE"/>
</dbReference>
<dbReference type="PROSITE" id="PS51384">
    <property type="entry name" value="FAD_FR"/>
    <property type="match status" value="1"/>
</dbReference>
<dbReference type="InterPro" id="IPR008333">
    <property type="entry name" value="Cbr1-like_FAD-bd_dom"/>
</dbReference>
<dbReference type="GO" id="GO:0016491">
    <property type="term" value="F:oxidoreductase activity"/>
    <property type="evidence" value="ECO:0007669"/>
    <property type="project" value="InterPro"/>
</dbReference>
<keyword evidence="5" id="KW-1185">Reference proteome</keyword>
<evidence type="ECO:0000313" key="4">
    <source>
        <dbReference type="EMBL" id="NKF24734.1"/>
    </source>
</evidence>
<dbReference type="Gene3D" id="3.40.50.80">
    <property type="entry name" value="Nucleotide-binding domain of ferredoxin-NADP reductase (FNR) module"/>
    <property type="match status" value="1"/>
</dbReference>
<feature type="domain" description="2Fe-2S ferredoxin-type" evidence="2">
    <location>
        <begin position="277"/>
        <end position="359"/>
    </location>
</feature>
<evidence type="ECO:0000313" key="5">
    <source>
        <dbReference type="Proteomes" id="UP000653472"/>
    </source>
</evidence>
<dbReference type="PANTHER" id="PTHR47354">
    <property type="entry name" value="NADH OXIDOREDUCTASE HCR"/>
    <property type="match status" value="1"/>
</dbReference>
<proteinExistence type="predicted"/>
<dbReference type="InterPro" id="IPR039261">
    <property type="entry name" value="FNR_nucleotide-bd"/>
</dbReference>
<name>A0A969WDU4_9GAMM</name>
<evidence type="ECO:0000259" key="2">
    <source>
        <dbReference type="PROSITE" id="PS51085"/>
    </source>
</evidence>
<dbReference type="InterPro" id="IPR017938">
    <property type="entry name" value="Riboflavin_synthase-like_b-brl"/>
</dbReference>
<sequence length="359" mass="39284">MTTALPIRLRDRALRSAWLHPFNDADAINDLLGSLNPRWSLTEVRAELVAREPQTADTVRLVLRPNRLWTGFVAGQHVTITVEIDGVRHQRVYSLSSDPADRRLLSITVKRQPQGRVSNWLHDHLHCGDVVTLSPAQGDFVLPQNHGPVLLLSAGSGITPMRALLYALRARGAGDVVLLHVCRDADDQIFASELAALASGWPGLRFVAWHTADRGRPALAELLATVPDHIERDTWLCGPAAFMADVEAHWQASGATERLRLERFGLAPTVIGSGDAAEVRCSRSERLFAAESGEALLPAAERAGLKPAYGCRIGVCRTCLCKKRSGTVQNLVTGERSSEPNEWIRLCVSSAQSEIELDL</sequence>
<dbReference type="GO" id="GO:0051536">
    <property type="term" value="F:iron-sulfur cluster binding"/>
    <property type="evidence" value="ECO:0007669"/>
    <property type="project" value="InterPro"/>
</dbReference>
<dbReference type="Gene3D" id="2.40.30.10">
    <property type="entry name" value="Translation factors"/>
    <property type="match status" value="1"/>
</dbReference>
<dbReference type="Proteomes" id="UP000653472">
    <property type="component" value="Unassembled WGS sequence"/>
</dbReference>
<dbReference type="InterPro" id="IPR001709">
    <property type="entry name" value="Flavoprot_Pyr_Nucl_cyt_Rdtase"/>
</dbReference>
<comment type="caution">
    <text evidence="4">The sequence shown here is derived from an EMBL/GenBank/DDBJ whole genome shotgun (WGS) entry which is preliminary data.</text>
</comment>
<dbReference type="SUPFAM" id="SSF52343">
    <property type="entry name" value="Ferredoxin reductase-like, C-terminal NADP-linked domain"/>
    <property type="match status" value="1"/>
</dbReference>
<dbReference type="Pfam" id="PF00175">
    <property type="entry name" value="NAD_binding_1"/>
    <property type="match status" value="1"/>
</dbReference>
<dbReference type="SUPFAM" id="SSF54292">
    <property type="entry name" value="2Fe-2S ferredoxin-like"/>
    <property type="match status" value="1"/>
</dbReference>
<dbReference type="InterPro" id="IPR017927">
    <property type="entry name" value="FAD-bd_FR_type"/>
</dbReference>
<accession>A0A969WDU4</accession>
<dbReference type="PANTHER" id="PTHR47354:SF3">
    <property type="entry name" value="OXIDOREDUCTASE-RELATED"/>
    <property type="match status" value="1"/>
</dbReference>
<dbReference type="InterPro" id="IPR001041">
    <property type="entry name" value="2Fe-2S_ferredoxin-type"/>
</dbReference>
<dbReference type="PRINTS" id="PR00371">
    <property type="entry name" value="FPNCR"/>
</dbReference>
<dbReference type="AlphaFoldDB" id="A0A969WDU4"/>
<dbReference type="Pfam" id="PF00970">
    <property type="entry name" value="FAD_binding_6"/>
    <property type="match status" value="1"/>
</dbReference>
<dbReference type="InterPro" id="IPR012675">
    <property type="entry name" value="Beta-grasp_dom_sf"/>
</dbReference>
<reference evidence="4" key="1">
    <citation type="submission" date="2020-03" db="EMBL/GenBank/DDBJ databases">
        <title>Solimonas marina sp. nov., isolated from deep seawater of the Pacific Ocean.</title>
        <authorList>
            <person name="Liu X."/>
            <person name="Lai Q."/>
            <person name="Sun F."/>
            <person name="Gai Y."/>
            <person name="Li G."/>
            <person name="Shao Z."/>
        </authorList>
    </citation>
    <scope>NUCLEOTIDE SEQUENCE</scope>
    <source>
        <strain evidence="4">C16B3</strain>
    </source>
</reference>
<dbReference type="InterPro" id="IPR001433">
    <property type="entry name" value="OxRdtase_FAD/NAD-bd"/>
</dbReference>
<dbReference type="PROSITE" id="PS51085">
    <property type="entry name" value="2FE2S_FER_2"/>
    <property type="match status" value="1"/>
</dbReference>
<dbReference type="Pfam" id="PF00111">
    <property type="entry name" value="Fer2"/>
    <property type="match status" value="1"/>
</dbReference>
<dbReference type="Gene3D" id="3.10.20.30">
    <property type="match status" value="1"/>
</dbReference>